<protein>
    <recommendedName>
        <fullName evidence="6">Large ribosomal subunit protein uL18m</fullName>
    </recommendedName>
    <alternativeName>
        <fullName evidence="7">39S ribosomal protein L18, mitochondrial</fullName>
    </alternativeName>
</protein>
<dbReference type="Proteomes" id="UP001153954">
    <property type="component" value="Unassembled WGS sequence"/>
</dbReference>
<dbReference type="FunFam" id="3.30.420.80:FF:000005">
    <property type="entry name" value="39S ribosomal protein L18, mitochondrial"/>
    <property type="match status" value="1"/>
</dbReference>
<dbReference type="GO" id="GO:0005840">
    <property type="term" value="C:ribosome"/>
    <property type="evidence" value="ECO:0007669"/>
    <property type="project" value="UniProtKB-KW"/>
</dbReference>
<evidence type="ECO:0000313" key="8">
    <source>
        <dbReference type="EMBL" id="CAH2093556.1"/>
    </source>
</evidence>
<dbReference type="InterPro" id="IPR036967">
    <property type="entry name" value="Ribosomal_uS11_sf"/>
</dbReference>
<dbReference type="SUPFAM" id="SSF53137">
    <property type="entry name" value="Translational machinery components"/>
    <property type="match status" value="1"/>
</dbReference>
<organism evidence="8 9">
    <name type="scientific">Euphydryas editha</name>
    <name type="common">Edith's checkerspot</name>
    <dbReference type="NCBI Taxonomy" id="104508"/>
    <lineage>
        <taxon>Eukaryota</taxon>
        <taxon>Metazoa</taxon>
        <taxon>Ecdysozoa</taxon>
        <taxon>Arthropoda</taxon>
        <taxon>Hexapoda</taxon>
        <taxon>Insecta</taxon>
        <taxon>Pterygota</taxon>
        <taxon>Neoptera</taxon>
        <taxon>Endopterygota</taxon>
        <taxon>Lepidoptera</taxon>
        <taxon>Glossata</taxon>
        <taxon>Ditrysia</taxon>
        <taxon>Papilionoidea</taxon>
        <taxon>Nymphalidae</taxon>
        <taxon>Nymphalinae</taxon>
        <taxon>Euphydryas</taxon>
    </lineage>
</organism>
<keyword evidence="3" id="KW-0689">Ribosomal protein</keyword>
<dbReference type="GO" id="GO:0008097">
    <property type="term" value="F:5S rRNA binding"/>
    <property type="evidence" value="ECO:0007669"/>
    <property type="project" value="TreeGrafter"/>
</dbReference>
<dbReference type="InterPro" id="IPR005484">
    <property type="entry name" value="Ribosomal_uL18_bac/plant/anim"/>
</dbReference>
<reference evidence="8" key="1">
    <citation type="submission" date="2022-03" db="EMBL/GenBank/DDBJ databases">
        <authorList>
            <person name="Tunstrom K."/>
        </authorList>
    </citation>
    <scope>NUCLEOTIDE SEQUENCE</scope>
</reference>
<comment type="caution">
    <text evidence="8">The sequence shown here is derived from an EMBL/GenBank/DDBJ whole genome shotgun (WGS) entry which is preliminary data.</text>
</comment>
<evidence type="ECO:0000256" key="2">
    <source>
        <dbReference type="ARBA" id="ARBA00007116"/>
    </source>
</evidence>
<dbReference type="PANTHER" id="PTHR12899:SF3">
    <property type="entry name" value="LARGE RIBOSOMAL SUBUNIT PROTEIN UL18M"/>
    <property type="match status" value="1"/>
</dbReference>
<evidence type="ECO:0000256" key="7">
    <source>
        <dbReference type="ARBA" id="ARBA00082661"/>
    </source>
</evidence>
<dbReference type="InterPro" id="IPR057268">
    <property type="entry name" value="Ribosomal_L18"/>
</dbReference>
<dbReference type="PANTHER" id="PTHR12899">
    <property type="entry name" value="39S RIBOSOMAL PROTEIN L18, MITOCHONDRIAL"/>
    <property type="match status" value="1"/>
</dbReference>
<keyword evidence="9" id="KW-1185">Reference proteome</keyword>
<proteinExistence type="inferred from homology"/>
<evidence type="ECO:0000313" key="9">
    <source>
        <dbReference type="Proteomes" id="UP001153954"/>
    </source>
</evidence>
<comment type="similarity">
    <text evidence="2">Belongs to the universal ribosomal protein uL18 family.</text>
</comment>
<comment type="subcellular location">
    <subcellularLocation>
        <location evidence="1">Mitochondrion</location>
    </subcellularLocation>
</comment>
<dbReference type="AlphaFoldDB" id="A0AAU9U227"/>
<dbReference type="GO" id="GO:0006412">
    <property type="term" value="P:translation"/>
    <property type="evidence" value="ECO:0007669"/>
    <property type="project" value="InterPro"/>
</dbReference>
<name>A0AAU9U227_EUPED</name>
<sequence>MFSTKTTFLLPKLVRFTSNAPVFVNRNPRNLERMRIARKPDGYHLDKPGRSFWHKLVITSTNRTVKAELVHFLNGPVIEAKTSELALRNQLYSMTDTCAYMNLGRVFAQRCLESGITEMYCDIEAKKGGKIEKFLNEVIKGGVKLEEVSVYKKPEPWDQLRPEKPWEVTEE</sequence>
<dbReference type="CDD" id="cd00432">
    <property type="entry name" value="Ribosomal_L18_L5e"/>
    <property type="match status" value="1"/>
</dbReference>
<gene>
    <name evidence="8" type="ORF">EEDITHA_LOCUS9211</name>
</gene>
<dbReference type="GO" id="GO:0005743">
    <property type="term" value="C:mitochondrial inner membrane"/>
    <property type="evidence" value="ECO:0007669"/>
    <property type="project" value="UniProtKB-ARBA"/>
</dbReference>
<evidence type="ECO:0000256" key="3">
    <source>
        <dbReference type="ARBA" id="ARBA00022980"/>
    </source>
</evidence>
<dbReference type="GO" id="GO:1990904">
    <property type="term" value="C:ribonucleoprotein complex"/>
    <property type="evidence" value="ECO:0007669"/>
    <property type="project" value="UniProtKB-KW"/>
</dbReference>
<evidence type="ECO:0000256" key="5">
    <source>
        <dbReference type="ARBA" id="ARBA00023274"/>
    </source>
</evidence>
<evidence type="ECO:0000256" key="1">
    <source>
        <dbReference type="ARBA" id="ARBA00004173"/>
    </source>
</evidence>
<evidence type="ECO:0000256" key="4">
    <source>
        <dbReference type="ARBA" id="ARBA00023128"/>
    </source>
</evidence>
<dbReference type="GO" id="GO:0003735">
    <property type="term" value="F:structural constituent of ribosome"/>
    <property type="evidence" value="ECO:0007669"/>
    <property type="project" value="InterPro"/>
</dbReference>
<dbReference type="EMBL" id="CAKOGL010000013">
    <property type="protein sequence ID" value="CAH2093556.1"/>
    <property type="molecule type" value="Genomic_DNA"/>
</dbReference>
<keyword evidence="4" id="KW-0496">Mitochondrion</keyword>
<dbReference type="Gene3D" id="3.30.420.80">
    <property type="entry name" value="Ribosomal protein S11"/>
    <property type="match status" value="1"/>
</dbReference>
<accession>A0AAU9U227</accession>
<keyword evidence="5" id="KW-0687">Ribonucleoprotein</keyword>
<evidence type="ECO:0000256" key="6">
    <source>
        <dbReference type="ARBA" id="ARBA00069051"/>
    </source>
</evidence>